<feature type="non-terminal residue" evidence="1">
    <location>
        <position position="1"/>
    </location>
</feature>
<proteinExistence type="predicted"/>
<dbReference type="EMBL" id="QJKJ01000798">
    <property type="protein sequence ID" value="RDY10679.1"/>
    <property type="molecule type" value="Genomic_DNA"/>
</dbReference>
<name>A0A371I6P0_MUCPR</name>
<dbReference type="AlphaFoldDB" id="A0A371I6P0"/>
<gene>
    <name evidence="1" type="ORF">CR513_04771</name>
</gene>
<organism evidence="1 2">
    <name type="scientific">Mucuna pruriens</name>
    <name type="common">Velvet bean</name>
    <name type="synonym">Dolichos pruriens</name>
    <dbReference type="NCBI Taxonomy" id="157652"/>
    <lineage>
        <taxon>Eukaryota</taxon>
        <taxon>Viridiplantae</taxon>
        <taxon>Streptophyta</taxon>
        <taxon>Embryophyta</taxon>
        <taxon>Tracheophyta</taxon>
        <taxon>Spermatophyta</taxon>
        <taxon>Magnoliopsida</taxon>
        <taxon>eudicotyledons</taxon>
        <taxon>Gunneridae</taxon>
        <taxon>Pentapetalae</taxon>
        <taxon>rosids</taxon>
        <taxon>fabids</taxon>
        <taxon>Fabales</taxon>
        <taxon>Fabaceae</taxon>
        <taxon>Papilionoideae</taxon>
        <taxon>50 kb inversion clade</taxon>
        <taxon>NPAAA clade</taxon>
        <taxon>indigoferoid/millettioid clade</taxon>
        <taxon>Phaseoleae</taxon>
        <taxon>Mucuna</taxon>
    </lineage>
</organism>
<dbReference type="OrthoDB" id="2919534at2759"/>
<sequence>MGRLALNKLRAVVARKCYDDSLRLGPRLVNDKRISVNFLDLDLDPCHHWEDSRLCLVKELKEVQIGPSIFHKTKVDITLDVDTKDHLVHFLTKNRNVFAWSLVDMPGIDLDFLCHRLCITPRTRAIA</sequence>
<accession>A0A371I6P0</accession>
<protein>
    <submittedName>
        <fullName evidence="1">Uncharacterized protein</fullName>
    </submittedName>
</protein>
<evidence type="ECO:0000313" key="2">
    <source>
        <dbReference type="Proteomes" id="UP000257109"/>
    </source>
</evidence>
<evidence type="ECO:0000313" key="1">
    <source>
        <dbReference type="EMBL" id="RDY10679.1"/>
    </source>
</evidence>
<reference evidence="1" key="1">
    <citation type="submission" date="2018-05" db="EMBL/GenBank/DDBJ databases">
        <title>Draft genome of Mucuna pruriens seed.</title>
        <authorList>
            <person name="Nnadi N.E."/>
            <person name="Vos R."/>
            <person name="Hasami M.H."/>
            <person name="Devisetty U.K."/>
            <person name="Aguiy J.C."/>
        </authorList>
    </citation>
    <scope>NUCLEOTIDE SEQUENCE [LARGE SCALE GENOMIC DNA]</scope>
    <source>
        <strain evidence="1">JCA_2017</strain>
    </source>
</reference>
<comment type="caution">
    <text evidence="1">The sequence shown here is derived from an EMBL/GenBank/DDBJ whole genome shotgun (WGS) entry which is preliminary data.</text>
</comment>
<dbReference type="Proteomes" id="UP000257109">
    <property type="component" value="Unassembled WGS sequence"/>
</dbReference>
<keyword evidence="2" id="KW-1185">Reference proteome</keyword>